<dbReference type="PANTHER" id="PTHR34290:SF2">
    <property type="entry name" value="OS04G0668800 PROTEIN"/>
    <property type="match status" value="1"/>
</dbReference>
<name>A0A250DHF7_9BURK</name>
<dbReference type="InterPro" id="IPR044691">
    <property type="entry name" value="DCC1_Trx"/>
</dbReference>
<dbReference type="Pfam" id="PF04134">
    <property type="entry name" value="DCC1-like"/>
    <property type="match status" value="1"/>
</dbReference>
<dbReference type="AlphaFoldDB" id="A0A250DHF7"/>
<dbReference type="GO" id="GO:0015035">
    <property type="term" value="F:protein-disulfide reductase activity"/>
    <property type="evidence" value="ECO:0007669"/>
    <property type="project" value="InterPro"/>
</dbReference>
<dbReference type="EMBL" id="CP023284">
    <property type="protein sequence ID" value="ATA53786.1"/>
    <property type="molecule type" value="Genomic_DNA"/>
</dbReference>
<dbReference type="RefSeq" id="WP_095744548.1">
    <property type="nucleotide sequence ID" value="NZ_CP023284.1"/>
</dbReference>
<dbReference type="PANTHER" id="PTHR34290">
    <property type="entry name" value="SI:CH73-390P7.2"/>
    <property type="match status" value="1"/>
</dbReference>
<evidence type="ECO:0000313" key="1">
    <source>
        <dbReference type="EMBL" id="ATA53786.1"/>
    </source>
</evidence>
<organism evidence="1 2">
    <name type="scientific">Variovorax boronicumulans</name>
    <dbReference type="NCBI Taxonomy" id="436515"/>
    <lineage>
        <taxon>Bacteria</taxon>
        <taxon>Pseudomonadati</taxon>
        <taxon>Pseudomonadota</taxon>
        <taxon>Betaproteobacteria</taxon>
        <taxon>Burkholderiales</taxon>
        <taxon>Comamonadaceae</taxon>
        <taxon>Variovorax</taxon>
    </lineage>
</organism>
<accession>A0A250DHF7</accession>
<reference evidence="1 2" key="1">
    <citation type="submission" date="2017-09" db="EMBL/GenBank/DDBJ databases">
        <title>The diverse metabolic capabilities of V. boronicumulans make it an excellent choice for continued studies on novel biodegradation.</title>
        <authorList>
            <person name="Sun S."/>
        </authorList>
    </citation>
    <scope>NUCLEOTIDE SEQUENCE [LARGE SCALE GENOMIC DNA]</scope>
    <source>
        <strain evidence="1 2">J1</strain>
    </source>
</reference>
<gene>
    <name evidence="1" type="ORF">CKY39_11565</name>
</gene>
<dbReference type="Proteomes" id="UP000217154">
    <property type="component" value="Chromosome"/>
</dbReference>
<proteinExistence type="predicted"/>
<evidence type="ECO:0000313" key="2">
    <source>
        <dbReference type="Proteomes" id="UP000217154"/>
    </source>
</evidence>
<dbReference type="InterPro" id="IPR007263">
    <property type="entry name" value="DCC1-like"/>
</dbReference>
<protein>
    <submittedName>
        <fullName evidence="1">Thiol-disulfide oxidoreductase</fullName>
    </submittedName>
</protein>
<sequence length="143" mass="15263">MTRFAPATYPLTVYFDATCPLCTAEMGAMQARDAAKRLRLVDCSPIDFAHGPAPREALMRSLHAVDAAGQLRVGVDAIRACRAAVGLPAGGAVLDLPVVGRLADRAYAVLARNRYRLPRWLVLRLAGHGAIAPATCADDHCKL</sequence>
<dbReference type="KEGG" id="vbo:CKY39_11565"/>